<dbReference type="CDD" id="cd01715">
    <property type="entry name" value="ETF_alpha"/>
    <property type="match status" value="1"/>
</dbReference>
<dbReference type="GO" id="GO:0051536">
    <property type="term" value="F:iron-sulfur cluster binding"/>
    <property type="evidence" value="ECO:0007669"/>
    <property type="project" value="UniProtKB-KW"/>
</dbReference>
<keyword evidence="4" id="KW-0408">Iron</keyword>
<dbReference type="Pfam" id="PF00766">
    <property type="entry name" value="ETF_alpha"/>
    <property type="match status" value="1"/>
</dbReference>
<dbReference type="PROSITE" id="PS00198">
    <property type="entry name" value="4FE4S_FER_1"/>
    <property type="match status" value="1"/>
</dbReference>
<proteinExistence type="inferred from homology"/>
<dbReference type="Pfam" id="PF12838">
    <property type="entry name" value="Fer4_7"/>
    <property type="match status" value="1"/>
</dbReference>
<evidence type="ECO:0000259" key="6">
    <source>
        <dbReference type="PROSITE" id="PS51379"/>
    </source>
</evidence>
<dbReference type="Gene3D" id="3.40.50.620">
    <property type="entry name" value="HUPs"/>
    <property type="match status" value="1"/>
</dbReference>
<dbReference type="PROSITE" id="PS51379">
    <property type="entry name" value="4FE4S_FER_2"/>
    <property type="match status" value="2"/>
</dbReference>
<dbReference type="GO" id="GO:0050660">
    <property type="term" value="F:flavin adenine dinucleotide binding"/>
    <property type="evidence" value="ECO:0007669"/>
    <property type="project" value="InterPro"/>
</dbReference>
<feature type="domain" description="4Fe-4S ferredoxin-type" evidence="6">
    <location>
        <begin position="3"/>
        <end position="32"/>
    </location>
</feature>
<dbReference type="Pfam" id="PF01012">
    <property type="entry name" value="ETF"/>
    <property type="match status" value="1"/>
</dbReference>
<dbReference type="AlphaFoldDB" id="A0A1E5IHQ3"/>
<dbReference type="GO" id="GO:0009055">
    <property type="term" value="F:electron transfer activity"/>
    <property type="evidence" value="ECO:0007669"/>
    <property type="project" value="InterPro"/>
</dbReference>
<name>A0A1E5IHQ3_ENDTX</name>
<dbReference type="InterPro" id="IPR017896">
    <property type="entry name" value="4Fe4S_Fe-S-bd"/>
</dbReference>
<dbReference type="InterPro" id="IPR029035">
    <property type="entry name" value="DHS-like_NAD/FAD-binding_dom"/>
</dbReference>
<keyword evidence="5" id="KW-0411">Iron-sulfur</keyword>
<feature type="domain" description="4Fe-4S ferredoxin-type" evidence="6">
    <location>
        <begin position="40"/>
        <end position="69"/>
    </location>
</feature>
<evidence type="ECO:0000313" key="7">
    <source>
        <dbReference type="EMBL" id="OEG70026.1"/>
    </source>
</evidence>
<accession>A0A1E5IHQ3</accession>
<dbReference type="SUPFAM" id="SSF52402">
    <property type="entry name" value="Adenine nucleotide alpha hydrolases-like"/>
    <property type="match status" value="1"/>
</dbReference>
<keyword evidence="3" id="KW-0249">Electron transport</keyword>
<dbReference type="PANTHER" id="PTHR43153:SF1">
    <property type="entry name" value="ELECTRON TRANSFER FLAVOPROTEIN SUBUNIT ALPHA, MITOCHONDRIAL"/>
    <property type="match status" value="1"/>
</dbReference>
<comment type="similarity">
    <text evidence="1">Belongs to the ETF alpha-subunit/FixB family.</text>
</comment>
<evidence type="ECO:0000256" key="1">
    <source>
        <dbReference type="ARBA" id="ARBA00005817"/>
    </source>
</evidence>
<dbReference type="SUPFAM" id="SSF54862">
    <property type="entry name" value="4Fe-4S ferredoxins"/>
    <property type="match status" value="1"/>
</dbReference>
<evidence type="ECO:0000256" key="5">
    <source>
        <dbReference type="ARBA" id="ARBA00023014"/>
    </source>
</evidence>
<evidence type="ECO:0000256" key="2">
    <source>
        <dbReference type="ARBA" id="ARBA00022723"/>
    </source>
</evidence>
<dbReference type="InterPro" id="IPR017900">
    <property type="entry name" value="4Fe4S_Fe_S_CS"/>
</dbReference>
<dbReference type="InterPro" id="IPR014729">
    <property type="entry name" value="Rossmann-like_a/b/a_fold"/>
</dbReference>
<dbReference type="SUPFAM" id="SSF52467">
    <property type="entry name" value="DHS-like NAD/FAD-binding domain"/>
    <property type="match status" value="1"/>
</dbReference>
<dbReference type="PANTHER" id="PTHR43153">
    <property type="entry name" value="ELECTRON TRANSFER FLAVOPROTEIN ALPHA"/>
    <property type="match status" value="1"/>
</dbReference>
<dbReference type="InterPro" id="IPR014730">
    <property type="entry name" value="ETF_a/b_N"/>
</dbReference>
<keyword evidence="2" id="KW-0479">Metal-binding</keyword>
<protein>
    <submittedName>
        <fullName evidence="7">Electron transfer flavoprotein subunit alpha</fullName>
    </submittedName>
</protein>
<keyword evidence="8" id="KW-1185">Reference proteome</keyword>
<dbReference type="InterPro" id="IPR033947">
    <property type="entry name" value="ETF_alpha_N"/>
</dbReference>
<evidence type="ECO:0000313" key="8">
    <source>
        <dbReference type="Proteomes" id="UP000095237"/>
    </source>
</evidence>
<comment type="caution">
    <text evidence="7">The sequence shown here is derived from an EMBL/GenBank/DDBJ whole genome shotgun (WGS) entry which is preliminary data.</text>
</comment>
<dbReference type="InterPro" id="IPR001308">
    <property type="entry name" value="ETF_a/FixB"/>
</dbReference>
<dbReference type="Gene3D" id="3.30.70.20">
    <property type="match status" value="2"/>
</dbReference>
<dbReference type="EMBL" id="LNVX01000492">
    <property type="protein sequence ID" value="OEG70026.1"/>
    <property type="molecule type" value="Genomic_DNA"/>
</dbReference>
<organism evidence="7 8">
    <name type="scientific">Endomicrobium trichonymphae</name>
    <dbReference type="NCBI Taxonomy" id="1408204"/>
    <lineage>
        <taxon>Bacteria</taxon>
        <taxon>Pseudomonadati</taxon>
        <taxon>Elusimicrobiota</taxon>
        <taxon>Endomicrobiia</taxon>
        <taxon>Endomicrobiales</taxon>
        <taxon>Endomicrobiaceae</taxon>
        <taxon>Candidatus Endomicrobiellum</taxon>
    </lineage>
</organism>
<dbReference type="GO" id="GO:0033539">
    <property type="term" value="P:fatty acid beta-oxidation using acyl-CoA dehydrogenase"/>
    <property type="evidence" value="ECO:0007669"/>
    <property type="project" value="TreeGrafter"/>
</dbReference>
<evidence type="ECO:0000256" key="3">
    <source>
        <dbReference type="ARBA" id="ARBA00022982"/>
    </source>
</evidence>
<gene>
    <name evidence="7" type="ORF">ATZ36_06465</name>
</gene>
<dbReference type="GO" id="GO:0046872">
    <property type="term" value="F:metal ion binding"/>
    <property type="evidence" value="ECO:0007669"/>
    <property type="project" value="UniProtKB-KW"/>
</dbReference>
<sequence>MANCIKVFTDKCVGCKMCESACPFNAISIVERLEHRKKFKLAVVDLNKCIYCGSCVQACKFNAIEFKKDVPQSGVDKNLYRGVWIYAEQRHGEVSNIVYELLNEGKRLAGKLGTALSAVLIGVNIKSKAQELINRGADKVYVCEDPIFAEFQDDPYSGVLTQLIEKEKPEIVLMGATNIGRSFVPRVAARIRTGLTADCVSLEVDPETRNLRQTRPAFGGNIMATILTPEHRPQMSTVRHKVFKEAKIEEGRKGEIIEYKIDVQTLLNRTRFLGFIKDTNVVVNFAAANIIVSGGRGLGSLEGFKLIKELAELLGATVGASRAAIDLNWIPSSHQIGQTGRTVAPKVYIACGISGQIQHMVGMGSSDIIIAINKDATCPMMQTATYALEGDLHEIIPCIITEIKSSRCS</sequence>
<dbReference type="SMART" id="SM00893">
    <property type="entry name" value="ETF"/>
    <property type="match status" value="1"/>
</dbReference>
<dbReference type="InterPro" id="IPR014731">
    <property type="entry name" value="ETF_asu_C"/>
</dbReference>
<keyword evidence="3" id="KW-0813">Transport</keyword>
<evidence type="ECO:0000256" key="4">
    <source>
        <dbReference type="ARBA" id="ARBA00023004"/>
    </source>
</evidence>
<reference evidence="7 8" key="1">
    <citation type="submission" date="2015-11" db="EMBL/GenBank/DDBJ databases">
        <title>Evidence for parallel genomic evolution in an endosymbiosis of termite gut flagellates.</title>
        <authorList>
            <person name="Zheng H."/>
        </authorList>
    </citation>
    <scope>NUCLEOTIDE SEQUENCE [LARGE SCALE GENOMIC DNA]</scope>
    <source>
        <strain evidence="7 8">CET450</strain>
    </source>
</reference>
<dbReference type="Proteomes" id="UP000095237">
    <property type="component" value="Unassembled WGS sequence"/>
</dbReference>
<dbReference type="Gene3D" id="3.40.50.1220">
    <property type="entry name" value="TPP-binding domain"/>
    <property type="match status" value="1"/>
</dbReference>